<accession>A0A127FAB2</accession>
<reference evidence="1 2" key="1">
    <citation type="submission" date="2015-06" db="EMBL/GenBank/DDBJ databases">
        <title>A Comprehensive Approach to Explore the Metabolic and Phylogenetic Diversity of Bacterial Steroid Degradation in the Environment: Testosterone as an Example.</title>
        <authorList>
            <person name="Yang F.-C."/>
            <person name="Chen Y.-L."/>
            <person name="Yu C.-P."/>
            <person name="Tang S.-L."/>
            <person name="Wang P.-H."/>
            <person name="Ismail W."/>
            <person name="Wang C.-H."/>
            <person name="Yang C.-Y."/>
            <person name="Chiang Y.-R."/>
        </authorList>
    </citation>
    <scope>NUCLEOTIDE SEQUENCE [LARGE SCALE GENOMIC DNA]</scope>
    <source>
        <strain evidence="1 2">DSM 18526</strain>
    </source>
</reference>
<evidence type="ECO:0000313" key="1">
    <source>
        <dbReference type="EMBL" id="AMN46571.1"/>
    </source>
</evidence>
<proteinExistence type="predicted"/>
<dbReference type="AlphaFoldDB" id="A0A127FAB2"/>
<dbReference type="EMBL" id="CP011971">
    <property type="protein sequence ID" value="AMN46571.1"/>
    <property type="molecule type" value="Genomic_DNA"/>
</dbReference>
<name>A0A127FAB2_STEDE</name>
<keyword evidence="2" id="KW-1185">Reference proteome</keyword>
<protein>
    <submittedName>
        <fullName evidence="1">Uncharacterized protein</fullName>
    </submittedName>
</protein>
<dbReference type="STRING" id="465721.ACG33_05560"/>
<dbReference type="KEGG" id="sdf:ACG33_05560"/>
<dbReference type="Proteomes" id="UP000070250">
    <property type="component" value="Chromosome"/>
</dbReference>
<evidence type="ECO:0000313" key="2">
    <source>
        <dbReference type="Proteomes" id="UP000070250"/>
    </source>
</evidence>
<gene>
    <name evidence="1" type="ORF">ACG33_05560</name>
</gene>
<sequence length="65" mass="7149">MRLLPPALLQGVHVSQCCADSSLDLLQLRQLDTLLLLDPGSADHSRQTSAAYHHPVLPMIFHHGL</sequence>
<organism evidence="1 2">
    <name type="scientific">Steroidobacter denitrificans</name>
    <dbReference type="NCBI Taxonomy" id="465721"/>
    <lineage>
        <taxon>Bacteria</taxon>
        <taxon>Pseudomonadati</taxon>
        <taxon>Pseudomonadota</taxon>
        <taxon>Gammaproteobacteria</taxon>
        <taxon>Steroidobacterales</taxon>
        <taxon>Steroidobacteraceae</taxon>
        <taxon>Steroidobacter</taxon>
    </lineage>
</organism>